<sequence length="311" mass="33399">MLMLGITGIFAGIFLSLTAVGVFTNEERGISKSLVVLDAFSNAPSSMQEELDPSFNDRVLNPMLSRFTSLGKRLTPHDYAERIQHKLDVAGNPVGWNVDRIVSLKVIGIGGGAFVGMLLALLLGAGPVKILGVIVVGAVLGYFGPNYYIYQKGYDRTQQMQRDLPDALDLLSISVEAGLGFDAALAQVARNTTGPLAHELARVLQEMQIGLGRASALRALGERSSLADLRSFTSAMVQADAFGIPMSKVLRVQSDEIRLKRRQRAEEKAQQVPVKMMIPLVLFILPTLFIAVLGPAVIGMLGAFSSGGAMN</sequence>
<evidence type="ECO:0000256" key="4">
    <source>
        <dbReference type="ARBA" id="ARBA00022989"/>
    </source>
</evidence>
<keyword evidence="3 6" id="KW-0812">Transmembrane</keyword>
<dbReference type="KEGG" id="nps:KRR39_12140"/>
<proteinExistence type="predicted"/>
<feature type="transmembrane region" description="Helical" evidence="6">
    <location>
        <begin position="280"/>
        <end position="304"/>
    </location>
</feature>
<evidence type="ECO:0000313" key="8">
    <source>
        <dbReference type="EMBL" id="QWZ06365.1"/>
    </source>
</evidence>
<keyword evidence="4 6" id="KW-1133">Transmembrane helix</keyword>
<evidence type="ECO:0000256" key="1">
    <source>
        <dbReference type="ARBA" id="ARBA00004651"/>
    </source>
</evidence>
<comment type="subcellular location">
    <subcellularLocation>
        <location evidence="1">Cell membrane</location>
        <topology evidence="1">Multi-pass membrane protein</topology>
    </subcellularLocation>
</comment>
<accession>A0A975XYH5</accession>
<feature type="transmembrane region" description="Helical" evidence="6">
    <location>
        <begin position="106"/>
        <end position="124"/>
    </location>
</feature>
<organism evidence="8 9">
    <name type="scientific">Nocardioides panacis</name>
    <dbReference type="NCBI Taxonomy" id="2849501"/>
    <lineage>
        <taxon>Bacteria</taxon>
        <taxon>Bacillati</taxon>
        <taxon>Actinomycetota</taxon>
        <taxon>Actinomycetes</taxon>
        <taxon>Propionibacteriales</taxon>
        <taxon>Nocardioidaceae</taxon>
        <taxon>Nocardioides</taxon>
    </lineage>
</organism>
<evidence type="ECO:0000256" key="6">
    <source>
        <dbReference type="SAM" id="Phobius"/>
    </source>
</evidence>
<evidence type="ECO:0000256" key="3">
    <source>
        <dbReference type="ARBA" id="ARBA00022692"/>
    </source>
</evidence>
<keyword evidence="2" id="KW-1003">Cell membrane</keyword>
<evidence type="ECO:0000313" key="9">
    <source>
        <dbReference type="Proteomes" id="UP000683575"/>
    </source>
</evidence>
<dbReference type="PANTHER" id="PTHR35007">
    <property type="entry name" value="INTEGRAL MEMBRANE PROTEIN-RELATED"/>
    <property type="match status" value="1"/>
</dbReference>
<feature type="transmembrane region" description="Helical" evidence="6">
    <location>
        <begin position="130"/>
        <end position="150"/>
    </location>
</feature>
<gene>
    <name evidence="8" type="ORF">KRR39_12140</name>
</gene>
<feature type="domain" description="Type II secretion system protein GspF" evidence="7">
    <location>
        <begin position="168"/>
        <end position="293"/>
    </location>
</feature>
<keyword evidence="5 6" id="KW-0472">Membrane</keyword>
<name>A0A975XYH5_9ACTN</name>
<evidence type="ECO:0000256" key="2">
    <source>
        <dbReference type="ARBA" id="ARBA00022475"/>
    </source>
</evidence>
<dbReference type="EMBL" id="CP077062">
    <property type="protein sequence ID" value="QWZ06365.1"/>
    <property type="molecule type" value="Genomic_DNA"/>
</dbReference>
<evidence type="ECO:0000259" key="7">
    <source>
        <dbReference type="Pfam" id="PF00482"/>
    </source>
</evidence>
<dbReference type="AlphaFoldDB" id="A0A975XYH5"/>
<evidence type="ECO:0000256" key="5">
    <source>
        <dbReference type="ARBA" id="ARBA00023136"/>
    </source>
</evidence>
<dbReference type="PANTHER" id="PTHR35007:SF2">
    <property type="entry name" value="PILUS ASSEMBLE PROTEIN"/>
    <property type="match status" value="1"/>
</dbReference>
<keyword evidence="9" id="KW-1185">Reference proteome</keyword>
<dbReference type="Pfam" id="PF00482">
    <property type="entry name" value="T2SSF"/>
    <property type="match status" value="1"/>
</dbReference>
<protein>
    <submittedName>
        <fullName evidence="8">Type II secretion system F family protein</fullName>
    </submittedName>
</protein>
<reference evidence="8" key="1">
    <citation type="submission" date="2021-06" db="EMBL/GenBank/DDBJ databases">
        <title>Complete genome sequence of Nocardioides sp. G188.</title>
        <authorList>
            <person name="Im W.-T."/>
        </authorList>
    </citation>
    <scope>NUCLEOTIDE SEQUENCE</scope>
    <source>
        <strain evidence="8">G188</strain>
    </source>
</reference>
<feature type="transmembrane region" description="Helical" evidence="6">
    <location>
        <begin position="6"/>
        <end position="24"/>
    </location>
</feature>
<dbReference type="InterPro" id="IPR018076">
    <property type="entry name" value="T2SS_GspF_dom"/>
</dbReference>
<dbReference type="Proteomes" id="UP000683575">
    <property type="component" value="Chromosome"/>
</dbReference>
<dbReference type="GO" id="GO:0005886">
    <property type="term" value="C:plasma membrane"/>
    <property type="evidence" value="ECO:0007669"/>
    <property type="project" value="UniProtKB-SubCell"/>
</dbReference>